<dbReference type="FunFam" id="3.30.40.10:FF:000055">
    <property type="entry name" value="Ubiquitin conjugation factor e4 a"/>
    <property type="match status" value="1"/>
</dbReference>
<dbReference type="InterPro" id="IPR013083">
    <property type="entry name" value="Znf_RING/FYVE/PHD"/>
</dbReference>
<dbReference type="InterPro" id="IPR045132">
    <property type="entry name" value="UBE4"/>
</dbReference>
<dbReference type="SUPFAM" id="SSF57850">
    <property type="entry name" value="RING/U-box"/>
    <property type="match status" value="1"/>
</dbReference>
<keyword evidence="7" id="KW-0963">Cytoplasm</keyword>
<sequence>MWGDEDDDAPGGGPISELKNLFRKKGAAALPQGLLDDFIRSTSGDAAGDSGGVTLEELFQPLLLSLVNDAAELCSRADPMAAMGEFASVVQALAALVAWKPLAGLFANLPDWVPEAACSGKSLEKKSPLGILFSFKASRASFEVGTIDLVVCGAEWSRERKATREESQALGSVLKTCRQSLTTVREALVGLLTTLLKAKQAREQVLQWVGEVANHNRGRERDGFHQGFEVLPLSSEGMLGNVLWALLRLCEPFLTAGDPKAEALADKTDLDYFRGSDRVSRWLDQRNQSRIAQFEANRAALLASASSSSSSPSPGNNPQSTAGAGAGGGEREEEEEKEIDPKSKTFGTTAEFAGLAARLLHVGIGQRVKQCQTRLEEGALTKLMLQLVDMDPDIVLPSLRFLRFQASRLIKHASIGRGITRNAMGEPLPPLPMPPPPRFAMLPAHLMEDVSDMIKFRRVHVPARLPVRANALGAHLPDRGVRDTVVPRALHWHIRLTGSHTQFYDKFTFRSLTAQLLEHLWTLRPYRESIIRYSQDSAKFVRFANMLINDSIYHMDEAVKFLSAIKAAQARAADQSLSEEDRAAAREEAEHSGRSAKYCLKEAKLLLRMLAYMSESIKDAFMVDELRARIAQMLGYFLDHLVGRKSKDLKVENMAEIGWRPREVLGTLVDVYLSLSACPPFAEAVAGDERSYKREIFLRAADVISKVPSDGSPASEPRVVEAFRAFADKAEAAFVELSQAAEELGDIPDRFMCPIGCDIMRDPVTLPTSGQIMDRPAITRHLLSDAQDPYNRKPLTVEMLEPNDALRGEIEEWIRSTPSYRCRSRRGGWRIRWP</sequence>
<feature type="compositionally biased region" description="Low complexity" evidence="11">
    <location>
        <begin position="303"/>
        <end position="314"/>
    </location>
</feature>
<dbReference type="GO" id="GO:0005634">
    <property type="term" value="C:nucleus"/>
    <property type="evidence" value="ECO:0007669"/>
    <property type="project" value="UniProtKB-SubCell"/>
</dbReference>
<feature type="domain" description="U-box" evidence="12">
    <location>
        <begin position="746"/>
        <end position="820"/>
    </location>
</feature>
<evidence type="ECO:0000313" key="13">
    <source>
        <dbReference type="EMBL" id="CBJ28527.1"/>
    </source>
</evidence>
<dbReference type="InterPro" id="IPR019474">
    <property type="entry name" value="Ub_conjug_fac_E4_core"/>
</dbReference>
<evidence type="ECO:0000256" key="6">
    <source>
        <dbReference type="ARBA" id="ARBA00012483"/>
    </source>
</evidence>
<proteinExistence type="inferred from homology"/>
<protein>
    <recommendedName>
        <fullName evidence="6">RING-type E3 ubiquitin transferase</fullName>
        <ecNumber evidence="6">2.3.2.27</ecNumber>
    </recommendedName>
</protein>
<evidence type="ECO:0000256" key="3">
    <source>
        <dbReference type="ARBA" id="ARBA00004496"/>
    </source>
</evidence>
<evidence type="ECO:0000256" key="8">
    <source>
        <dbReference type="ARBA" id="ARBA00022679"/>
    </source>
</evidence>
<evidence type="ECO:0000259" key="12">
    <source>
        <dbReference type="PROSITE" id="PS51698"/>
    </source>
</evidence>
<evidence type="ECO:0000313" key="14">
    <source>
        <dbReference type="Proteomes" id="UP000002630"/>
    </source>
</evidence>
<evidence type="ECO:0000256" key="7">
    <source>
        <dbReference type="ARBA" id="ARBA00022490"/>
    </source>
</evidence>
<keyword evidence="8" id="KW-0808">Transferase</keyword>
<comment type="catalytic activity">
    <reaction evidence="1">
        <text>S-ubiquitinyl-[E2 ubiquitin-conjugating enzyme]-L-cysteine + [acceptor protein]-L-lysine = [E2 ubiquitin-conjugating enzyme]-L-cysteine + N(6)-ubiquitinyl-[acceptor protein]-L-lysine.</text>
        <dbReference type="EC" id="2.3.2.27"/>
    </reaction>
</comment>
<comment type="similarity">
    <text evidence="5">Belongs to the ubiquitin conjugation factor E4 family.</text>
</comment>
<reference evidence="13 14" key="1">
    <citation type="journal article" date="2010" name="Nature">
        <title>The Ectocarpus genome and the independent evolution of multicellularity in brown algae.</title>
        <authorList>
            <person name="Cock J.M."/>
            <person name="Sterck L."/>
            <person name="Rouze P."/>
            <person name="Scornet D."/>
            <person name="Allen A.E."/>
            <person name="Amoutzias G."/>
            <person name="Anthouard V."/>
            <person name="Artiguenave F."/>
            <person name="Aury J.M."/>
            <person name="Badger J.H."/>
            <person name="Beszteri B."/>
            <person name="Billiau K."/>
            <person name="Bonnet E."/>
            <person name="Bothwell J.H."/>
            <person name="Bowler C."/>
            <person name="Boyen C."/>
            <person name="Brownlee C."/>
            <person name="Carrano C.J."/>
            <person name="Charrier B."/>
            <person name="Cho G.Y."/>
            <person name="Coelho S.M."/>
            <person name="Collen J."/>
            <person name="Corre E."/>
            <person name="Da Silva C."/>
            <person name="Delage L."/>
            <person name="Delaroque N."/>
            <person name="Dittami S.M."/>
            <person name="Doulbeau S."/>
            <person name="Elias M."/>
            <person name="Farnham G."/>
            <person name="Gachon C.M."/>
            <person name="Gschloessl B."/>
            <person name="Heesch S."/>
            <person name="Jabbari K."/>
            <person name="Jubin C."/>
            <person name="Kawai H."/>
            <person name="Kimura K."/>
            <person name="Kloareg B."/>
            <person name="Kupper F.C."/>
            <person name="Lang D."/>
            <person name="Le Bail A."/>
            <person name="Leblanc C."/>
            <person name="Lerouge P."/>
            <person name="Lohr M."/>
            <person name="Lopez P.J."/>
            <person name="Martens C."/>
            <person name="Maumus F."/>
            <person name="Michel G."/>
            <person name="Miranda-Saavedra D."/>
            <person name="Morales J."/>
            <person name="Moreau H."/>
            <person name="Motomura T."/>
            <person name="Nagasato C."/>
            <person name="Napoli C.A."/>
            <person name="Nelson D.R."/>
            <person name="Nyvall-Collen P."/>
            <person name="Peters A.F."/>
            <person name="Pommier C."/>
            <person name="Potin P."/>
            <person name="Poulain J."/>
            <person name="Quesneville H."/>
            <person name="Read B."/>
            <person name="Rensing S.A."/>
            <person name="Ritter A."/>
            <person name="Rousvoal S."/>
            <person name="Samanta M."/>
            <person name="Samson G."/>
            <person name="Schroeder D.C."/>
            <person name="Segurens B."/>
            <person name="Strittmatter M."/>
            <person name="Tonon T."/>
            <person name="Tregear J.W."/>
            <person name="Valentin K."/>
            <person name="von Dassow P."/>
            <person name="Yamagishi T."/>
            <person name="Van de Peer Y."/>
            <person name="Wincker P."/>
        </authorList>
    </citation>
    <scope>NUCLEOTIDE SEQUENCE [LARGE SCALE GENOMIC DNA]</scope>
    <source>
        <strain evidence="14">Ec32 / CCAP1310/4</strain>
    </source>
</reference>
<dbReference type="GO" id="GO:0034450">
    <property type="term" value="F:ubiquitin-ubiquitin ligase activity"/>
    <property type="evidence" value="ECO:0007669"/>
    <property type="project" value="InterPro"/>
</dbReference>
<dbReference type="InParanoid" id="D7FHG5"/>
<dbReference type="SMART" id="SM00504">
    <property type="entry name" value="Ubox"/>
    <property type="match status" value="1"/>
</dbReference>
<comment type="pathway">
    <text evidence="4">Protein modification; protein ubiquitination.</text>
</comment>
<dbReference type="AlphaFoldDB" id="D7FHG5"/>
<dbReference type="Pfam" id="PF04564">
    <property type="entry name" value="U-box"/>
    <property type="match status" value="1"/>
</dbReference>
<dbReference type="Gene3D" id="3.30.40.10">
    <property type="entry name" value="Zinc/RING finger domain, C3HC4 (zinc finger)"/>
    <property type="match status" value="1"/>
</dbReference>
<dbReference type="EC" id="2.3.2.27" evidence="6"/>
<dbReference type="PROSITE" id="PS51698">
    <property type="entry name" value="U_BOX"/>
    <property type="match status" value="1"/>
</dbReference>
<evidence type="ECO:0000256" key="1">
    <source>
        <dbReference type="ARBA" id="ARBA00000900"/>
    </source>
</evidence>
<dbReference type="Proteomes" id="UP000002630">
    <property type="component" value="Unassembled WGS sequence"/>
</dbReference>
<evidence type="ECO:0000256" key="4">
    <source>
        <dbReference type="ARBA" id="ARBA00004906"/>
    </source>
</evidence>
<dbReference type="eggNOG" id="KOG2042">
    <property type="taxonomic scope" value="Eukaryota"/>
</dbReference>
<dbReference type="GO" id="GO:0036503">
    <property type="term" value="P:ERAD pathway"/>
    <property type="evidence" value="ECO:0007669"/>
    <property type="project" value="InterPro"/>
</dbReference>
<organism evidence="13 14">
    <name type="scientific">Ectocarpus siliculosus</name>
    <name type="common">Brown alga</name>
    <name type="synonym">Conferva siliculosa</name>
    <dbReference type="NCBI Taxonomy" id="2880"/>
    <lineage>
        <taxon>Eukaryota</taxon>
        <taxon>Sar</taxon>
        <taxon>Stramenopiles</taxon>
        <taxon>Ochrophyta</taxon>
        <taxon>PX clade</taxon>
        <taxon>Phaeophyceae</taxon>
        <taxon>Ectocarpales</taxon>
        <taxon>Ectocarpaceae</taxon>
        <taxon>Ectocarpus</taxon>
    </lineage>
</organism>
<accession>D7FHG5</accession>
<dbReference type="GO" id="GO:0000151">
    <property type="term" value="C:ubiquitin ligase complex"/>
    <property type="evidence" value="ECO:0007669"/>
    <property type="project" value="InterPro"/>
</dbReference>
<evidence type="ECO:0000256" key="10">
    <source>
        <dbReference type="ARBA" id="ARBA00023242"/>
    </source>
</evidence>
<feature type="region of interest" description="Disordered" evidence="11">
    <location>
        <begin position="303"/>
        <end position="346"/>
    </location>
</feature>
<gene>
    <name evidence="13" type="ORF">Esi_0108_0028</name>
</gene>
<dbReference type="GO" id="GO:0006511">
    <property type="term" value="P:ubiquitin-dependent protein catabolic process"/>
    <property type="evidence" value="ECO:0007669"/>
    <property type="project" value="InterPro"/>
</dbReference>
<keyword evidence="10" id="KW-0539">Nucleus</keyword>
<keyword evidence="9" id="KW-0833">Ubl conjugation pathway</keyword>
<dbReference type="PANTHER" id="PTHR13931:SF2">
    <property type="entry name" value="UBIQUITIN CONJUGATION FACTOR E4 B"/>
    <property type="match status" value="1"/>
</dbReference>
<comment type="subcellular location">
    <subcellularLocation>
        <location evidence="3">Cytoplasm</location>
    </subcellularLocation>
    <subcellularLocation>
        <location evidence="2">Nucleus</location>
    </subcellularLocation>
</comment>
<dbReference type="Pfam" id="PF10408">
    <property type="entry name" value="Ufd2P_core"/>
    <property type="match status" value="2"/>
</dbReference>
<dbReference type="PANTHER" id="PTHR13931">
    <property type="entry name" value="UBIQUITINATION FACTOR E4"/>
    <property type="match status" value="1"/>
</dbReference>
<dbReference type="InterPro" id="IPR003613">
    <property type="entry name" value="Ubox_domain"/>
</dbReference>
<dbReference type="GO" id="GO:0000209">
    <property type="term" value="P:protein polyubiquitination"/>
    <property type="evidence" value="ECO:0007669"/>
    <property type="project" value="TreeGrafter"/>
</dbReference>
<evidence type="ECO:0000256" key="9">
    <source>
        <dbReference type="ARBA" id="ARBA00022786"/>
    </source>
</evidence>
<name>D7FHG5_ECTSI</name>
<dbReference type="GO" id="GO:0005737">
    <property type="term" value="C:cytoplasm"/>
    <property type="evidence" value="ECO:0007669"/>
    <property type="project" value="UniProtKB-SubCell"/>
</dbReference>
<keyword evidence="14" id="KW-1185">Reference proteome</keyword>
<evidence type="ECO:0000256" key="11">
    <source>
        <dbReference type="SAM" id="MobiDB-lite"/>
    </source>
</evidence>
<evidence type="ECO:0000256" key="5">
    <source>
        <dbReference type="ARBA" id="ARBA00007434"/>
    </source>
</evidence>
<evidence type="ECO:0000256" key="2">
    <source>
        <dbReference type="ARBA" id="ARBA00004123"/>
    </source>
</evidence>
<dbReference type="STRING" id="2880.D7FHG5"/>
<dbReference type="OrthoDB" id="20295at2759"/>
<dbReference type="UniPathway" id="UPA00143"/>
<dbReference type="EMBL" id="FN649760">
    <property type="protein sequence ID" value="CBJ28527.1"/>
    <property type="molecule type" value="Genomic_DNA"/>
</dbReference>